<feature type="active site" description="Nucleophile" evidence="7">
    <location>
        <position position="307"/>
    </location>
</feature>
<comment type="similarity">
    <text evidence="2 6">Belongs to the glycosyl hydrolase 42 family.</text>
</comment>
<dbReference type="EC" id="3.2.1.23" evidence="3 6"/>
<dbReference type="InterPro" id="IPR029062">
    <property type="entry name" value="Class_I_gatase-like"/>
</dbReference>
<organism evidence="13 14">
    <name type="scientific">Companilactobacillus alimentarius DSM 20249</name>
    <dbReference type="NCBI Taxonomy" id="1423720"/>
    <lineage>
        <taxon>Bacteria</taxon>
        <taxon>Bacillati</taxon>
        <taxon>Bacillota</taxon>
        <taxon>Bacilli</taxon>
        <taxon>Lactobacillales</taxon>
        <taxon>Lactobacillaceae</taxon>
        <taxon>Companilactobacillus</taxon>
    </lineage>
</organism>
<feature type="domain" description="Beta-galactosidase trimerisation" evidence="11">
    <location>
        <begin position="398"/>
        <end position="603"/>
    </location>
</feature>
<comment type="catalytic activity">
    <reaction evidence="1 6">
        <text>Hydrolysis of terminal non-reducing beta-D-galactose residues in beta-D-galactosides.</text>
        <dbReference type="EC" id="3.2.1.23"/>
    </reaction>
</comment>
<evidence type="ECO:0000259" key="11">
    <source>
        <dbReference type="Pfam" id="PF08532"/>
    </source>
</evidence>
<dbReference type="Pfam" id="PF08532">
    <property type="entry name" value="Glyco_hydro_42M"/>
    <property type="match status" value="1"/>
</dbReference>
<evidence type="ECO:0000256" key="2">
    <source>
        <dbReference type="ARBA" id="ARBA00005940"/>
    </source>
</evidence>
<feature type="binding site" evidence="8">
    <location>
        <position position="150"/>
    </location>
    <ligand>
        <name>substrate</name>
    </ligand>
</feature>
<evidence type="ECO:0000256" key="5">
    <source>
        <dbReference type="ARBA" id="ARBA00023295"/>
    </source>
</evidence>
<name>A0A2K9HI10_9LACO</name>
<feature type="binding site" evidence="8">
    <location>
        <position position="315"/>
    </location>
    <ligand>
        <name>substrate</name>
    </ligand>
</feature>
<dbReference type="Proteomes" id="UP000234653">
    <property type="component" value="Chromosome"/>
</dbReference>
<evidence type="ECO:0000256" key="9">
    <source>
        <dbReference type="PIRSR" id="PIRSR001084-3"/>
    </source>
</evidence>
<dbReference type="GO" id="GO:0006012">
    <property type="term" value="P:galactose metabolic process"/>
    <property type="evidence" value="ECO:0007669"/>
    <property type="project" value="InterPro"/>
</dbReference>
<evidence type="ECO:0000256" key="7">
    <source>
        <dbReference type="PIRSR" id="PIRSR001084-1"/>
    </source>
</evidence>
<evidence type="ECO:0000256" key="8">
    <source>
        <dbReference type="PIRSR" id="PIRSR001084-2"/>
    </source>
</evidence>
<keyword evidence="9" id="KW-0862">Zinc</keyword>
<evidence type="ECO:0000259" key="10">
    <source>
        <dbReference type="Pfam" id="PF02449"/>
    </source>
</evidence>
<dbReference type="GO" id="GO:0009341">
    <property type="term" value="C:beta-galactosidase complex"/>
    <property type="evidence" value="ECO:0007669"/>
    <property type="project" value="InterPro"/>
</dbReference>
<feature type="binding site" evidence="9">
    <location>
        <position position="156"/>
    </location>
    <ligand>
        <name>Zn(2+)</name>
        <dbReference type="ChEBI" id="CHEBI:29105"/>
    </ligand>
</feature>
<accession>A0A2K9HI10</accession>
<feature type="active site" description="Proton donor" evidence="7">
    <location>
        <position position="151"/>
    </location>
</feature>
<dbReference type="InterPro" id="IPR013780">
    <property type="entry name" value="Glyco_hydro_b"/>
</dbReference>
<dbReference type="OrthoDB" id="9800974at2"/>
<reference evidence="13 14" key="1">
    <citation type="submission" date="2016-12" db="EMBL/GenBank/DDBJ databases">
        <title>The whole genome sequencing and assembly of Lactobacillus alimentarius DSM 20249T strain.</title>
        <authorList>
            <person name="Lee Y.-J."/>
            <person name="Yi H."/>
            <person name="Bahn Y.-S."/>
            <person name="Kim J.F."/>
            <person name="Lee D.-W."/>
        </authorList>
    </citation>
    <scope>NUCLEOTIDE SEQUENCE [LARGE SCALE GENOMIC DNA]</scope>
    <source>
        <strain evidence="13 14">DSM 20249</strain>
    </source>
</reference>
<evidence type="ECO:0000256" key="4">
    <source>
        <dbReference type="ARBA" id="ARBA00022801"/>
    </source>
</evidence>
<feature type="binding site" evidence="9">
    <location>
        <position position="161"/>
    </location>
    <ligand>
        <name>Zn(2+)</name>
        <dbReference type="ChEBI" id="CHEBI:29105"/>
    </ligand>
</feature>
<dbReference type="PANTHER" id="PTHR36447:SF1">
    <property type="entry name" value="BETA-GALACTOSIDASE GANA"/>
    <property type="match status" value="1"/>
</dbReference>
<dbReference type="Pfam" id="PF02449">
    <property type="entry name" value="Glyco_hydro_42"/>
    <property type="match status" value="1"/>
</dbReference>
<dbReference type="SUPFAM" id="SSF51445">
    <property type="entry name" value="(Trans)glycosidases"/>
    <property type="match status" value="1"/>
</dbReference>
<feature type="domain" description="Beta-galactosidase C-terminal" evidence="12">
    <location>
        <begin position="611"/>
        <end position="668"/>
    </location>
</feature>
<dbReference type="Gene3D" id="2.60.40.1180">
    <property type="entry name" value="Golgi alpha-mannosidase II"/>
    <property type="match status" value="1"/>
</dbReference>
<keyword evidence="14" id="KW-1185">Reference proteome</keyword>
<dbReference type="InterPro" id="IPR013739">
    <property type="entry name" value="Beta_galactosidase_C"/>
</dbReference>
<keyword evidence="5 6" id="KW-0326">Glycosidase</keyword>
<feature type="binding site" evidence="8">
    <location>
        <position position="112"/>
    </location>
    <ligand>
        <name>substrate</name>
    </ligand>
</feature>
<evidence type="ECO:0000313" key="13">
    <source>
        <dbReference type="EMBL" id="AUI71337.1"/>
    </source>
</evidence>
<evidence type="ECO:0000256" key="6">
    <source>
        <dbReference type="PIRNR" id="PIRNR001084"/>
    </source>
</evidence>
<evidence type="ECO:0000313" key="14">
    <source>
        <dbReference type="Proteomes" id="UP000234653"/>
    </source>
</evidence>
<dbReference type="InterPro" id="IPR013738">
    <property type="entry name" value="Beta_galactosidase_Trimer"/>
</dbReference>
<dbReference type="SUPFAM" id="SSF52317">
    <property type="entry name" value="Class I glutamine amidotransferase-like"/>
    <property type="match status" value="1"/>
</dbReference>
<dbReference type="InterPro" id="IPR017853">
    <property type="entry name" value="GH"/>
</dbReference>
<feature type="binding site" evidence="9">
    <location>
        <position position="116"/>
    </location>
    <ligand>
        <name>Zn(2+)</name>
        <dbReference type="ChEBI" id="CHEBI:29105"/>
    </ligand>
</feature>
<evidence type="ECO:0000259" key="12">
    <source>
        <dbReference type="Pfam" id="PF08533"/>
    </source>
</evidence>
<dbReference type="PIRSF" id="PIRSF001084">
    <property type="entry name" value="B-galactosidase"/>
    <property type="match status" value="1"/>
</dbReference>
<dbReference type="Gene3D" id="3.40.50.880">
    <property type="match status" value="1"/>
</dbReference>
<dbReference type="STRING" id="1423720.FC67_GL002186"/>
<dbReference type="KEGG" id="lali:LA20249_03615"/>
<gene>
    <name evidence="13" type="ORF">LA20249_03615</name>
</gene>
<evidence type="ECO:0000256" key="1">
    <source>
        <dbReference type="ARBA" id="ARBA00001412"/>
    </source>
</evidence>
<dbReference type="CDD" id="cd03143">
    <property type="entry name" value="A4_beta-galactosidase_middle_domain"/>
    <property type="match status" value="1"/>
</dbReference>
<keyword evidence="9" id="KW-0479">Metal-binding</keyword>
<dbReference type="EMBL" id="CP018867">
    <property type="protein sequence ID" value="AUI71337.1"/>
    <property type="molecule type" value="Genomic_DNA"/>
</dbReference>
<dbReference type="Gene3D" id="3.20.20.80">
    <property type="entry name" value="Glycosidases"/>
    <property type="match status" value="1"/>
</dbReference>
<dbReference type="GO" id="GO:0046872">
    <property type="term" value="F:metal ion binding"/>
    <property type="evidence" value="ECO:0007669"/>
    <property type="project" value="UniProtKB-KW"/>
</dbReference>
<feature type="binding site" evidence="9">
    <location>
        <position position="158"/>
    </location>
    <ligand>
        <name>Zn(2+)</name>
        <dbReference type="ChEBI" id="CHEBI:29105"/>
    </ligand>
</feature>
<dbReference type="GO" id="GO:0004565">
    <property type="term" value="F:beta-galactosidase activity"/>
    <property type="evidence" value="ECO:0007669"/>
    <property type="project" value="UniProtKB-EC"/>
</dbReference>
<feature type="domain" description="Glycoside hydrolase family 42 N-terminal" evidence="10">
    <location>
        <begin position="15"/>
        <end position="385"/>
    </location>
</feature>
<sequence>MKGKGKTMSILYGGDYNPEQWPQSSWQSDWDKLKLADVNSATINVFSWSLLEQTEDEFDFSQLDRIVRLLEKNNIKIVMATATGAIPFWMTKKYPDINRVDTNGHRQIGGKRENACPNSKSFQRLAAQLVEKIAKRYSNVKNITHWHISNEYNGYCYCDNCAREFRRWLKKEYDNDLEKINCAWNTNFWSHTYRQWDEIMPPMRLGDTFSNGKSVLSGLDLAYRRFQSDSLLNNFKMERDIIRKYDNRPITTNLMGSQKDLDYFKWAKEMDVVSWDNYPSFDTPASYTAMQHDLMRGLKGKPFMLMEQTPSQQNWQPFNSLKFPNQMRMLSYQAMAHGAETIQFFQLKQSRNGSEKFHSAMISHSDSTKTRVFKELKQLGEELYNLPDEIKLSKISSKVAIIFDWNSYWGLEDCMGPTTNLNYVNGIHDYYKAFYNKKISIDMISKETDFKKYKIVIAPNMYINSESLTQRIEDFVNEGGIFVTDYFSGISDKNDNVYLGGYPGLLKNVLGLKYDETDALPFETQHTLENDSQKIGNGSLVCDLIQPQTAQSLAHYGTEVFYSNYSALTRNHFGQGYAYYSGTRLNDKAMDYFLTDILKQAGLKADSSKNDVEVMVRQNDDTKFVFIINTDSEVKKIDNPYPGSLDLLSQKVISKQIVLQGYDVRILRIQKS</sequence>
<dbReference type="InterPro" id="IPR003476">
    <property type="entry name" value="Glyco_hydro_42"/>
</dbReference>
<dbReference type="PANTHER" id="PTHR36447">
    <property type="entry name" value="BETA-GALACTOSIDASE GANA"/>
    <property type="match status" value="1"/>
</dbReference>
<keyword evidence="4 6" id="KW-0378">Hydrolase</keyword>
<protein>
    <recommendedName>
        <fullName evidence="3 6">Beta-galactosidase</fullName>
        <shortName evidence="6">Beta-gal</shortName>
        <ecNumber evidence="3 6">3.2.1.23</ecNumber>
    </recommendedName>
</protein>
<dbReference type="AlphaFoldDB" id="A0A2K9HI10"/>
<evidence type="ECO:0000256" key="3">
    <source>
        <dbReference type="ARBA" id="ARBA00012756"/>
    </source>
</evidence>
<dbReference type="Pfam" id="PF08533">
    <property type="entry name" value="Glyco_hydro_42C"/>
    <property type="match status" value="1"/>
</dbReference>
<dbReference type="InterPro" id="IPR013529">
    <property type="entry name" value="Glyco_hydro_42_N"/>
</dbReference>
<proteinExistence type="inferred from homology"/>